<feature type="transmembrane region" description="Helical" evidence="2">
    <location>
        <begin position="76"/>
        <end position="93"/>
    </location>
</feature>
<keyword evidence="2" id="KW-1133">Transmembrane helix</keyword>
<keyword evidence="4" id="KW-1185">Reference proteome</keyword>
<dbReference type="Proteomes" id="UP000265618">
    <property type="component" value="Unassembled WGS sequence"/>
</dbReference>
<accession>A0A9K3CZ74</accession>
<keyword evidence="2" id="KW-0812">Transmembrane</keyword>
<evidence type="ECO:0000313" key="3">
    <source>
        <dbReference type="EMBL" id="GIQ86094.1"/>
    </source>
</evidence>
<evidence type="ECO:0000256" key="1">
    <source>
        <dbReference type="SAM" id="MobiDB-lite"/>
    </source>
</evidence>
<sequence length="146" mass="15528">MCLKGSTTEFYYASNRMSGGYGDLASADDYCAPWEGETLSMYAVSADMTGQDVNAVTPTQYEETCDNGSLYKNGGLLIMVAGCPIIAIGAIVCKVQLKNQKADGNEPQPLPLPQQPSQAQVNANFTVPPVQTQPPVSQGYGQPTLQ</sequence>
<comment type="caution">
    <text evidence="3">The sequence shown here is derived from an EMBL/GenBank/DDBJ whole genome shotgun (WGS) entry which is preliminary data.</text>
</comment>
<feature type="region of interest" description="Disordered" evidence="1">
    <location>
        <begin position="102"/>
        <end position="146"/>
    </location>
</feature>
<dbReference type="AlphaFoldDB" id="A0A9K3CZ74"/>
<name>A0A9K3CZ74_9EUKA</name>
<dbReference type="EMBL" id="BDIP01002312">
    <property type="protein sequence ID" value="GIQ86094.1"/>
    <property type="molecule type" value="Genomic_DNA"/>
</dbReference>
<gene>
    <name evidence="3" type="ORF">KIPB_007880</name>
</gene>
<evidence type="ECO:0000313" key="4">
    <source>
        <dbReference type="Proteomes" id="UP000265618"/>
    </source>
</evidence>
<proteinExistence type="predicted"/>
<evidence type="ECO:0000256" key="2">
    <source>
        <dbReference type="SAM" id="Phobius"/>
    </source>
</evidence>
<keyword evidence="2" id="KW-0472">Membrane</keyword>
<reference evidence="3 4" key="1">
    <citation type="journal article" date="2018" name="PLoS ONE">
        <title>The draft genome of Kipferlia bialata reveals reductive genome evolution in fornicate parasites.</title>
        <authorList>
            <person name="Tanifuji G."/>
            <person name="Takabayashi S."/>
            <person name="Kume K."/>
            <person name="Takagi M."/>
            <person name="Nakayama T."/>
            <person name="Kamikawa R."/>
            <person name="Inagaki Y."/>
            <person name="Hashimoto T."/>
        </authorList>
    </citation>
    <scope>NUCLEOTIDE SEQUENCE [LARGE SCALE GENOMIC DNA]</scope>
    <source>
        <strain evidence="3">NY0173</strain>
    </source>
</reference>
<organism evidence="3 4">
    <name type="scientific">Kipferlia bialata</name>
    <dbReference type="NCBI Taxonomy" id="797122"/>
    <lineage>
        <taxon>Eukaryota</taxon>
        <taxon>Metamonada</taxon>
        <taxon>Carpediemonas-like organisms</taxon>
        <taxon>Kipferlia</taxon>
    </lineage>
</organism>
<protein>
    <submittedName>
        <fullName evidence="3">Uncharacterized protein</fullName>
    </submittedName>
</protein>
<feature type="compositionally biased region" description="Low complexity" evidence="1">
    <location>
        <begin position="115"/>
        <end position="136"/>
    </location>
</feature>